<dbReference type="GO" id="GO:0008168">
    <property type="term" value="F:methyltransferase activity"/>
    <property type="evidence" value="ECO:0007669"/>
    <property type="project" value="UniProtKB-KW"/>
</dbReference>
<evidence type="ECO:0000256" key="4">
    <source>
        <dbReference type="ARBA" id="ARBA00022884"/>
    </source>
</evidence>
<evidence type="ECO:0000256" key="2">
    <source>
        <dbReference type="ARBA" id="ARBA00022679"/>
    </source>
</evidence>
<feature type="binding site" evidence="5">
    <location>
        <position position="234"/>
    </location>
    <ligand>
        <name>S-adenosyl-L-methionine</name>
        <dbReference type="ChEBI" id="CHEBI:59789"/>
    </ligand>
</feature>
<evidence type="ECO:0000256" key="3">
    <source>
        <dbReference type="ARBA" id="ARBA00022691"/>
    </source>
</evidence>
<dbReference type="Pfam" id="PF01189">
    <property type="entry name" value="Methyltr_RsmB-F"/>
    <property type="match status" value="1"/>
</dbReference>
<evidence type="ECO:0000259" key="6">
    <source>
        <dbReference type="PROSITE" id="PS51686"/>
    </source>
</evidence>
<dbReference type="EMBL" id="JBBGZA010000001">
    <property type="protein sequence ID" value="MEJ5094975.1"/>
    <property type="molecule type" value="Genomic_DNA"/>
</dbReference>
<dbReference type="InterPro" id="IPR029063">
    <property type="entry name" value="SAM-dependent_MTases_sf"/>
</dbReference>
<dbReference type="SUPFAM" id="SSF53335">
    <property type="entry name" value="S-adenosyl-L-methionine-dependent methyltransferases"/>
    <property type="match status" value="1"/>
</dbReference>
<proteinExistence type="inferred from homology"/>
<dbReference type="RefSeq" id="WP_132883841.1">
    <property type="nucleotide sequence ID" value="NZ_JBBGZA010000001.1"/>
</dbReference>
<dbReference type="PRINTS" id="PR02008">
    <property type="entry name" value="RCMTFAMILY"/>
</dbReference>
<dbReference type="Gene3D" id="3.40.50.150">
    <property type="entry name" value="Vaccinia Virus protein VP39"/>
    <property type="match status" value="1"/>
</dbReference>
<reference evidence="7 8" key="1">
    <citation type="submission" date="2023-12" db="EMBL/GenBank/DDBJ databases">
        <title>Gut-associated functions are favored during microbiome assembly across C. elegans life.</title>
        <authorList>
            <person name="Zimmermann J."/>
        </authorList>
    </citation>
    <scope>NUCLEOTIDE SEQUENCE [LARGE SCALE GENOMIC DNA]</scope>
    <source>
        <strain evidence="7 8">JUb134</strain>
    </source>
</reference>
<dbReference type="PANTHER" id="PTHR22807:SF53">
    <property type="entry name" value="RIBOSOMAL RNA SMALL SUBUNIT METHYLTRANSFERASE B-RELATED"/>
    <property type="match status" value="1"/>
</dbReference>
<accession>A0ABU8Q6A0</accession>
<dbReference type="InterPro" id="IPR023267">
    <property type="entry name" value="RCMT"/>
</dbReference>
<protein>
    <submittedName>
        <fullName evidence="7">RsmB/NOP family class I SAM-dependent RNA methyltransferase</fullName>
        <ecNumber evidence="7">2.1.1.-</ecNumber>
    </submittedName>
</protein>
<dbReference type="EC" id="2.1.1.-" evidence="7"/>
<evidence type="ECO:0000313" key="8">
    <source>
        <dbReference type="Proteomes" id="UP001380365"/>
    </source>
</evidence>
<keyword evidence="4 5" id="KW-0694">RNA-binding</keyword>
<keyword evidence="8" id="KW-1185">Reference proteome</keyword>
<sequence>MTPAARTQAAIDLLDAVIEAARSGGAAADTVAQRFFAARRYAGSKDRRAIRGLVYEAIRSFGERPASGRAAMVALARGRPELADCFDGSGYGPAPIQADEPEAEAALAPAWLIDAFATSELDTNELAALLERAPVDVRVNRLKADRAAVQAEIGGEPLAFATDALRLATDAPVEPLLAWREGRIEVQDAGSQIVGSLAGAEPGMRVVDLCAGGGGKTLSLAAAMENRGWIVASDTDRARLSRLPERAARAGVTVAETRLLDPKREAEGLADLHGRADVVLVDAPCSATGTWRRNPEARWRLTPERLTRFAEVQSRLLDVAAELVRPGGALTYVVCSLLDAEGRDQVAAFLNRHLGWSVAPIEAAVGRPHGDGRRLTPAHDGTDGFFVARLVRA</sequence>
<feature type="binding site" evidence="5">
    <location>
        <position position="282"/>
    </location>
    <ligand>
        <name>S-adenosyl-L-methionine</name>
        <dbReference type="ChEBI" id="CHEBI:59789"/>
    </ligand>
</feature>
<feature type="binding site" evidence="5">
    <location>
        <position position="261"/>
    </location>
    <ligand>
        <name>S-adenosyl-L-methionine</name>
        <dbReference type="ChEBI" id="CHEBI:59789"/>
    </ligand>
</feature>
<dbReference type="GO" id="GO:0032259">
    <property type="term" value="P:methylation"/>
    <property type="evidence" value="ECO:0007669"/>
    <property type="project" value="UniProtKB-KW"/>
</dbReference>
<comment type="caution">
    <text evidence="7">The sequence shown here is derived from an EMBL/GenBank/DDBJ whole genome shotgun (WGS) entry which is preliminary data.</text>
</comment>
<keyword evidence="2 5" id="KW-0808">Transferase</keyword>
<feature type="active site" description="Nucleophile" evidence="5">
    <location>
        <position position="335"/>
    </location>
</feature>
<evidence type="ECO:0000256" key="5">
    <source>
        <dbReference type="PROSITE-ProRule" id="PRU01023"/>
    </source>
</evidence>
<feature type="domain" description="SAM-dependent MTase RsmB/NOP-type" evidence="6">
    <location>
        <begin position="102"/>
        <end position="393"/>
    </location>
</feature>
<comment type="caution">
    <text evidence="5">Lacks conserved residue(s) required for the propagation of feature annotation.</text>
</comment>
<dbReference type="PANTHER" id="PTHR22807">
    <property type="entry name" value="NOP2 YEAST -RELATED NOL1/NOP2/FMU SUN DOMAIN-CONTAINING"/>
    <property type="match status" value="1"/>
</dbReference>
<gene>
    <name evidence="7" type="ORF">WH159_10550</name>
</gene>
<dbReference type="PROSITE" id="PS51686">
    <property type="entry name" value="SAM_MT_RSMB_NOP"/>
    <property type="match status" value="1"/>
</dbReference>
<organism evidence="7 8">
    <name type="scientific">Sphingomonas molluscorum</name>
    <dbReference type="NCBI Taxonomy" id="418184"/>
    <lineage>
        <taxon>Bacteria</taxon>
        <taxon>Pseudomonadati</taxon>
        <taxon>Pseudomonadota</taxon>
        <taxon>Alphaproteobacteria</taxon>
        <taxon>Sphingomonadales</taxon>
        <taxon>Sphingomonadaceae</taxon>
        <taxon>Sphingomonas</taxon>
    </lineage>
</organism>
<evidence type="ECO:0000313" key="7">
    <source>
        <dbReference type="EMBL" id="MEJ5094975.1"/>
    </source>
</evidence>
<dbReference type="InterPro" id="IPR001678">
    <property type="entry name" value="MeTrfase_RsmB-F_NOP2_dom"/>
</dbReference>
<name>A0ABU8Q6A0_9SPHN</name>
<evidence type="ECO:0000256" key="1">
    <source>
        <dbReference type="ARBA" id="ARBA00022603"/>
    </source>
</evidence>
<comment type="similarity">
    <text evidence="5">Belongs to the class I-like SAM-binding methyltransferase superfamily. RsmB/NOP family.</text>
</comment>
<dbReference type="Proteomes" id="UP001380365">
    <property type="component" value="Unassembled WGS sequence"/>
</dbReference>
<dbReference type="CDD" id="cd02440">
    <property type="entry name" value="AdoMet_MTases"/>
    <property type="match status" value="1"/>
</dbReference>
<dbReference type="InterPro" id="IPR049560">
    <property type="entry name" value="MeTrfase_RsmB-F_NOP2_cat"/>
</dbReference>
<keyword evidence="3 5" id="KW-0949">S-adenosyl-L-methionine</keyword>
<keyword evidence="1 5" id="KW-0489">Methyltransferase</keyword>